<proteinExistence type="predicted"/>
<reference evidence="1" key="1">
    <citation type="submission" date="2022-03" db="EMBL/GenBank/DDBJ databases">
        <title>Interactions between chemoautotrophic and heterotrophic bacteria.</title>
        <authorList>
            <person name="Santoro A."/>
        </authorList>
    </citation>
    <scope>NUCLEOTIDE SEQUENCE</scope>
    <source>
        <strain evidence="1">Nb-106</strain>
    </source>
</reference>
<evidence type="ECO:0000313" key="1">
    <source>
        <dbReference type="EMBL" id="MCP1997587.1"/>
    </source>
</evidence>
<protein>
    <submittedName>
        <fullName evidence="1">Uncharacterized protein</fullName>
    </submittedName>
</protein>
<dbReference type="EMBL" id="JALJZS010000001">
    <property type="protein sequence ID" value="MCP1997587.1"/>
    <property type="molecule type" value="Genomic_DNA"/>
</dbReference>
<dbReference type="Proteomes" id="UP001205486">
    <property type="component" value="Unassembled WGS sequence"/>
</dbReference>
<comment type="caution">
    <text evidence="1">The sequence shown here is derived from an EMBL/GenBank/DDBJ whole genome shotgun (WGS) entry which is preliminary data.</text>
</comment>
<name>A0ACC6ADK9_NITWI</name>
<sequence length="116" mass="12891">MIEICAVISVGASSTNVTGERFMTVRSRRDSVVFKHSFCIEGIDRLFPPGTYEVVTDEEEIQGLSFLAFRRIATSFRATDSRRARLTIESFDIDPDDLKEALRIDAVVELGDGLSG</sequence>
<accession>A0ACC6ADK9</accession>
<organism evidence="1 2">
    <name type="scientific">Nitrobacter winogradskyi</name>
    <name type="common">Nitrobacter agilis</name>
    <dbReference type="NCBI Taxonomy" id="913"/>
    <lineage>
        <taxon>Bacteria</taxon>
        <taxon>Pseudomonadati</taxon>
        <taxon>Pseudomonadota</taxon>
        <taxon>Alphaproteobacteria</taxon>
        <taxon>Hyphomicrobiales</taxon>
        <taxon>Nitrobacteraceae</taxon>
        <taxon>Nitrobacter</taxon>
    </lineage>
</organism>
<gene>
    <name evidence="1" type="ORF">J2S34_000009</name>
</gene>
<keyword evidence="2" id="KW-1185">Reference proteome</keyword>
<evidence type="ECO:0000313" key="2">
    <source>
        <dbReference type="Proteomes" id="UP001205486"/>
    </source>
</evidence>